<dbReference type="EC" id="6.3.2.2" evidence="8"/>
<protein>
    <recommendedName>
        <fullName evidence="8">Glutamate--cysteine ligase</fullName>
        <ecNumber evidence="8">6.3.2.2</ecNumber>
    </recommendedName>
    <alternativeName>
        <fullName evidence="8">Gamma-ECS</fullName>
        <shortName evidence="8">GCS</shortName>
    </alternativeName>
    <alternativeName>
        <fullName evidence="8">Gamma-glutamylcysteine synthetase</fullName>
    </alternativeName>
</protein>
<evidence type="ECO:0000256" key="6">
    <source>
        <dbReference type="ARBA" id="ARBA00022840"/>
    </source>
</evidence>
<dbReference type="GO" id="GO:0046872">
    <property type="term" value="F:metal ion binding"/>
    <property type="evidence" value="ECO:0007669"/>
    <property type="project" value="TreeGrafter"/>
</dbReference>
<evidence type="ECO:0000256" key="7">
    <source>
        <dbReference type="ARBA" id="ARBA00048819"/>
    </source>
</evidence>
<evidence type="ECO:0000313" key="11">
    <source>
        <dbReference type="EMBL" id="QGG79041.1"/>
    </source>
</evidence>
<dbReference type="GO" id="GO:0004357">
    <property type="term" value="F:glutamate-cysteine ligase activity"/>
    <property type="evidence" value="ECO:0007669"/>
    <property type="project" value="UniProtKB-UniRule"/>
</dbReference>
<dbReference type="SUPFAM" id="SSF55931">
    <property type="entry name" value="Glutamine synthetase/guanido kinase"/>
    <property type="match status" value="1"/>
</dbReference>
<keyword evidence="5 8" id="KW-0547">Nucleotide-binding</keyword>
<comment type="similarity">
    <text evidence="2 8">Belongs to the glutamate--cysteine ligase type 1 family. Type 1 subfamily.</text>
</comment>
<dbReference type="PANTHER" id="PTHR38761:SF1">
    <property type="entry name" value="GLUTAMATE--CYSTEINE LIGASE"/>
    <property type="match status" value="1"/>
</dbReference>
<dbReference type="KEGG" id="llp:GH975_00105"/>
<dbReference type="PANTHER" id="PTHR38761">
    <property type="entry name" value="GLUTAMATE--CYSTEINE LIGASE"/>
    <property type="match status" value="1"/>
</dbReference>
<name>A0A5Q2Q9X1_9GAMM</name>
<dbReference type="InterPro" id="IPR006334">
    <property type="entry name" value="Glut_cys_ligase"/>
</dbReference>
<feature type="domain" description="Glutamate--cysteine ligase" evidence="10">
    <location>
        <begin position="16"/>
        <end position="371"/>
    </location>
</feature>
<keyword evidence="4 8" id="KW-0317">Glutathione biosynthesis</keyword>
<evidence type="ECO:0000256" key="9">
    <source>
        <dbReference type="RuleBase" id="RU004391"/>
    </source>
</evidence>
<reference evidence="11 12" key="1">
    <citation type="submission" date="2019-11" db="EMBL/GenBank/DDBJ databases">
        <authorList>
            <person name="Khan S.A."/>
            <person name="Jeon C.O."/>
            <person name="Chun B.H."/>
        </authorList>
    </citation>
    <scope>NUCLEOTIDE SEQUENCE [LARGE SCALE GENOMIC DNA]</scope>
    <source>
        <strain evidence="11 12">IMCC 1097</strain>
    </source>
</reference>
<dbReference type="InterPro" id="IPR007370">
    <property type="entry name" value="Glu_cys_ligase"/>
</dbReference>
<evidence type="ECO:0000313" key="12">
    <source>
        <dbReference type="Proteomes" id="UP000388235"/>
    </source>
</evidence>
<dbReference type="EMBL" id="CP045871">
    <property type="protein sequence ID" value="QGG79041.1"/>
    <property type="molecule type" value="Genomic_DNA"/>
</dbReference>
<keyword evidence="12" id="KW-1185">Reference proteome</keyword>
<evidence type="ECO:0000256" key="4">
    <source>
        <dbReference type="ARBA" id="ARBA00022684"/>
    </source>
</evidence>
<keyword evidence="6 8" id="KW-0067">ATP-binding</keyword>
<dbReference type="InterPro" id="IPR014746">
    <property type="entry name" value="Gln_synth/guanido_kin_cat_dom"/>
</dbReference>
<evidence type="ECO:0000256" key="2">
    <source>
        <dbReference type="ARBA" id="ARBA00008772"/>
    </source>
</evidence>
<dbReference type="Proteomes" id="UP000388235">
    <property type="component" value="Chromosome"/>
</dbReference>
<comment type="pathway">
    <text evidence="1 8 9">Sulfur metabolism; glutathione biosynthesis; glutathione from L-cysteine and L-glutamate: step 1/2.</text>
</comment>
<evidence type="ECO:0000256" key="3">
    <source>
        <dbReference type="ARBA" id="ARBA00022598"/>
    </source>
</evidence>
<comment type="catalytic activity">
    <reaction evidence="7 8 9">
        <text>L-cysteine + L-glutamate + ATP = gamma-L-glutamyl-L-cysteine + ADP + phosphate + H(+)</text>
        <dbReference type="Rhea" id="RHEA:13285"/>
        <dbReference type="ChEBI" id="CHEBI:15378"/>
        <dbReference type="ChEBI" id="CHEBI:29985"/>
        <dbReference type="ChEBI" id="CHEBI:30616"/>
        <dbReference type="ChEBI" id="CHEBI:35235"/>
        <dbReference type="ChEBI" id="CHEBI:43474"/>
        <dbReference type="ChEBI" id="CHEBI:58173"/>
        <dbReference type="ChEBI" id="CHEBI:456216"/>
        <dbReference type="EC" id="6.3.2.2"/>
    </reaction>
</comment>
<evidence type="ECO:0000256" key="8">
    <source>
        <dbReference type="HAMAP-Rule" id="MF_00578"/>
    </source>
</evidence>
<dbReference type="Gene3D" id="3.30.590.20">
    <property type="match status" value="1"/>
</dbReference>
<evidence type="ECO:0000256" key="5">
    <source>
        <dbReference type="ARBA" id="ARBA00022741"/>
    </source>
</evidence>
<dbReference type="GO" id="GO:0006750">
    <property type="term" value="P:glutathione biosynthetic process"/>
    <property type="evidence" value="ECO:0007669"/>
    <property type="project" value="UniProtKB-UniRule"/>
</dbReference>
<organism evidence="11 12">
    <name type="scientific">Litorivicinus lipolyticus</name>
    <dbReference type="NCBI Taxonomy" id="418701"/>
    <lineage>
        <taxon>Bacteria</taxon>
        <taxon>Pseudomonadati</taxon>
        <taxon>Pseudomonadota</taxon>
        <taxon>Gammaproteobacteria</taxon>
        <taxon>Oceanospirillales</taxon>
        <taxon>Litorivicinaceae</taxon>
        <taxon>Litorivicinus</taxon>
    </lineage>
</organism>
<dbReference type="GO" id="GO:0005829">
    <property type="term" value="C:cytosol"/>
    <property type="evidence" value="ECO:0007669"/>
    <property type="project" value="TreeGrafter"/>
</dbReference>
<sequence>MKITAEQFQKLAPRDNHWVAGMRRGIEREALRVTPTGELAQTPHPAALGQAVTHGAITTDYSESLLEFITPLCETPEDAERFLQDVQRETLKAMGDELLWANSMPCLLPENEADIPLAQYGNSDIGRLKTIYREGLAWRYGRRMQTIAGVHYNWSLPEAAWQDITGIADGQEARNRGYFLTLRGFRRHYWLLMWLFGASPALDRSFFGDTDRNGATRLTSGAASLRMSDLGYHNKAQQTLGICFNALDSYADSLSRAVMQPWDDYQTLGVRDGDHWRQLSNKLLQIENEYYSVVRPKQLQEPGERPVKALRDRGVNWLEVRCMDVDPWAGAGISTSTMRFLDCFLTACALGQNPRISETECEQLEENQQRIASAGRTHGQRIWVDGAEVKLTDAADSVLKRCRAVAEQLDLHEGGSAHVAAVEEAMEHLSMPKGLPSARAERKIQKMGYLEWVLSRSEKLKKDLLAGETSPERLAELAQLRDGSIQAEAALPRSASAAEFDAFVRDYVNQPTGLND</sequence>
<keyword evidence="3 8" id="KW-0436">Ligase</keyword>
<dbReference type="Pfam" id="PF04262">
    <property type="entry name" value="Glu_cys_ligase"/>
    <property type="match status" value="1"/>
</dbReference>
<proteinExistence type="inferred from homology"/>
<dbReference type="RefSeq" id="WP_153712545.1">
    <property type="nucleotide sequence ID" value="NZ_CP045871.1"/>
</dbReference>
<evidence type="ECO:0000259" key="10">
    <source>
        <dbReference type="Pfam" id="PF04262"/>
    </source>
</evidence>
<gene>
    <name evidence="8 11" type="primary">gshA</name>
    <name evidence="11" type="ORF">GH975_00105</name>
</gene>
<accession>A0A5Q2Q9X1</accession>
<evidence type="ECO:0000256" key="1">
    <source>
        <dbReference type="ARBA" id="ARBA00005006"/>
    </source>
</evidence>
<dbReference type="NCBIfam" id="TIGR01434">
    <property type="entry name" value="glu_cys_ligase"/>
    <property type="match status" value="1"/>
</dbReference>
<dbReference type="OrthoDB" id="9803907at2"/>
<dbReference type="AlphaFoldDB" id="A0A5Q2Q9X1"/>
<dbReference type="GO" id="GO:0005524">
    <property type="term" value="F:ATP binding"/>
    <property type="evidence" value="ECO:0007669"/>
    <property type="project" value="UniProtKB-KW"/>
</dbReference>
<dbReference type="UniPathway" id="UPA00142">
    <property type="reaction ID" value="UER00209"/>
</dbReference>
<dbReference type="HAMAP" id="MF_00578">
    <property type="entry name" value="Glu_cys_ligase"/>
    <property type="match status" value="1"/>
</dbReference>